<dbReference type="PANTHER" id="PTHR42690">
    <property type="entry name" value="THREONINE SYNTHASE FAMILY MEMBER"/>
    <property type="match status" value="1"/>
</dbReference>
<comment type="similarity">
    <text evidence="2">Belongs to the threonine synthase family.</text>
</comment>
<evidence type="ECO:0000259" key="7">
    <source>
        <dbReference type="Pfam" id="PF00291"/>
    </source>
</evidence>
<dbReference type="CDD" id="cd01560">
    <property type="entry name" value="Thr-synth_2"/>
    <property type="match status" value="1"/>
</dbReference>
<dbReference type="PANTHER" id="PTHR42690:SF1">
    <property type="entry name" value="THREONINE SYNTHASE-LIKE 2"/>
    <property type="match status" value="1"/>
</dbReference>
<accession>A0A3Q3N131</accession>
<dbReference type="AlphaFoldDB" id="A0A3Q3N131"/>
<dbReference type="GO" id="GO:0030170">
    <property type="term" value="F:pyridoxal phosphate binding"/>
    <property type="evidence" value="ECO:0007669"/>
    <property type="project" value="TreeGrafter"/>
</dbReference>
<dbReference type="FunFam" id="3.90.1380.10:FF:000003">
    <property type="entry name" value="THR4p Threonine synthase"/>
    <property type="match status" value="1"/>
</dbReference>
<dbReference type="Proteomes" id="UP000261640">
    <property type="component" value="Unplaced"/>
</dbReference>
<name>A0A3Q3N131_9TELE</name>
<keyword evidence="5" id="KW-0456">Lyase</keyword>
<protein>
    <recommendedName>
        <fullName evidence="3">Threonine synthase-like 2</fullName>
    </recommendedName>
</protein>
<dbReference type="RefSeq" id="XP_026152472.1">
    <property type="nucleotide sequence ID" value="XM_026296687.1"/>
</dbReference>
<evidence type="ECO:0000256" key="1">
    <source>
        <dbReference type="ARBA" id="ARBA00001933"/>
    </source>
</evidence>
<dbReference type="GeneID" id="113124185"/>
<sequence length="488" mass="54038">MQYCSTRGGVHGWDFQDVLFSGYAPDGGMFMPECLPVLTPDTLKCWRGLSYAKLVVEVASLFIPTQVIPRNDLEVLVGEALSSFSVPEVVRIARLKEGLSVLELFHGGTLAFKDLAMTCTVRFLDYFLRKDNCRATVLVGTSGDTGGSAIQSVKGLSGLDVVVVYPRGRITPVQEKHMITCLEDNVHVFAADGSSDDIDQSLRCLFADQELVKSHGLMSLNSVNWSRVMIQLAHFIYAYLELSDMEQSKADAVLPELEVVVPTGGAGNIAAGCIVKQMGLPLKLVAMVNSNDIVYRTVTTGDFSMAADVIQTLAPAIDIQDPYNMERVFWLLLDGDGALVKTIMEEFQHSHRHALSENHRQLLSQFLSTGTVADEGILDTMRRCWEENQYILCPHTAVAVWHHYNCPHSPGLNRCYVATASPAKFSAAVQRAGVTLQPPEAVQALDKLATRYQNLERSLNWCKDWEERLREKIESVSSSKKNIGTYKK</sequence>
<evidence type="ECO:0000256" key="5">
    <source>
        <dbReference type="ARBA" id="ARBA00023239"/>
    </source>
</evidence>
<dbReference type="NCBIfam" id="TIGR00260">
    <property type="entry name" value="thrC"/>
    <property type="match status" value="1"/>
</dbReference>
<evidence type="ECO:0000256" key="4">
    <source>
        <dbReference type="ARBA" id="ARBA00022898"/>
    </source>
</evidence>
<comment type="cofactor">
    <cofactor evidence="1 6">
        <name>pyridoxal 5'-phosphate</name>
        <dbReference type="ChEBI" id="CHEBI:597326"/>
    </cofactor>
</comment>
<dbReference type="GeneTree" id="ENSGT00940000158503"/>
<dbReference type="GO" id="GO:0046360">
    <property type="term" value="P:2-oxobutyrate biosynthetic process"/>
    <property type="evidence" value="ECO:0007669"/>
    <property type="project" value="TreeGrafter"/>
</dbReference>
<dbReference type="InterPro" id="IPR004450">
    <property type="entry name" value="Thr_synthase-like"/>
</dbReference>
<evidence type="ECO:0000259" key="8">
    <source>
        <dbReference type="Pfam" id="PF14821"/>
    </source>
</evidence>
<dbReference type="FunFam" id="3.40.50.1100:FF:000047">
    <property type="entry name" value="Threonine synthase like 2"/>
    <property type="match status" value="1"/>
</dbReference>
<keyword evidence="4 6" id="KW-0663">Pyridoxal phosphate</keyword>
<dbReference type="InterPro" id="IPR036052">
    <property type="entry name" value="TrpB-like_PALP_sf"/>
</dbReference>
<dbReference type="Pfam" id="PF14821">
    <property type="entry name" value="Thr_synth_N"/>
    <property type="match status" value="1"/>
</dbReference>
<dbReference type="GO" id="GO:0009071">
    <property type="term" value="P:serine family amino acid catabolic process"/>
    <property type="evidence" value="ECO:0007669"/>
    <property type="project" value="TreeGrafter"/>
</dbReference>
<evidence type="ECO:0000313" key="10">
    <source>
        <dbReference type="Proteomes" id="UP000261640"/>
    </source>
</evidence>
<dbReference type="InterPro" id="IPR037158">
    <property type="entry name" value="Thr_synth_N_sf"/>
</dbReference>
<feature type="domain" description="Tryptophan synthase beta chain-like PALP" evidence="7">
    <location>
        <begin position="102"/>
        <end position="400"/>
    </location>
</feature>
<evidence type="ECO:0000313" key="9">
    <source>
        <dbReference type="Ensembl" id="ENSMAMP00000033669.1"/>
    </source>
</evidence>
<dbReference type="InterPro" id="IPR001926">
    <property type="entry name" value="TrpB-like_PALP"/>
</dbReference>
<dbReference type="GO" id="GO:0016829">
    <property type="term" value="F:lyase activity"/>
    <property type="evidence" value="ECO:0007669"/>
    <property type="project" value="UniProtKB-KW"/>
</dbReference>
<dbReference type="SUPFAM" id="SSF53686">
    <property type="entry name" value="Tryptophan synthase beta subunit-like PLP-dependent enzymes"/>
    <property type="match status" value="1"/>
</dbReference>
<proteinExistence type="inferred from homology"/>
<dbReference type="InterPro" id="IPR029144">
    <property type="entry name" value="Thr_synth_N"/>
</dbReference>
<dbReference type="RefSeq" id="XP_026152473.1">
    <property type="nucleotide sequence ID" value="XM_026296688.1"/>
</dbReference>
<evidence type="ECO:0000256" key="6">
    <source>
        <dbReference type="PIRSR" id="PIRSR604450-51"/>
    </source>
</evidence>
<dbReference type="FunCoup" id="A0A3Q3N131">
    <property type="interactions" value="70"/>
</dbReference>
<dbReference type="CTD" id="55258"/>
<evidence type="ECO:0000256" key="3">
    <source>
        <dbReference type="ARBA" id="ARBA00021942"/>
    </source>
</evidence>
<dbReference type="STRING" id="205130.ENSMAMP00000033668"/>
<keyword evidence="10" id="KW-1185">Reference proteome</keyword>
<dbReference type="Pfam" id="PF00291">
    <property type="entry name" value="PALP"/>
    <property type="match status" value="1"/>
</dbReference>
<dbReference type="Gene3D" id="3.90.1380.10">
    <property type="entry name" value="Threonine synthase, N-terminal domain"/>
    <property type="match status" value="1"/>
</dbReference>
<feature type="modified residue" description="N6-(pyridoxal phosphate)lysine" evidence="6">
    <location>
        <position position="113"/>
    </location>
</feature>
<dbReference type="InParanoid" id="A0A3Q3N131"/>
<evidence type="ECO:0000256" key="2">
    <source>
        <dbReference type="ARBA" id="ARBA00005517"/>
    </source>
</evidence>
<feature type="domain" description="Threonine synthase N-terminal" evidence="8">
    <location>
        <begin position="2"/>
        <end position="80"/>
    </location>
</feature>
<dbReference type="OrthoDB" id="5203861at2759"/>
<dbReference type="Ensembl" id="ENSMAMT00000034531.2">
    <property type="protein sequence ID" value="ENSMAMP00000033669.1"/>
    <property type="gene ID" value="ENSMAMG00000022638.2"/>
</dbReference>
<reference evidence="9" key="1">
    <citation type="submission" date="2025-08" db="UniProtKB">
        <authorList>
            <consortium name="Ensembl"/>
        </authorList>
    </citation>
    <scope>IDENTIFICATION</scope>
</reference>
<reference evidence="9" key="2">
    <citation type="submission" date="2025-09" db="UniProtKB">
        <authorList>
            <consortium name="Ensembl"/>
        </authorList>
    </citation>
    <scope>IDENTIFICATION</scope>
</reference>
<organism evidence="9 10">
    <name type="scientific">Mastacembelus armatus</name>
    <name type="common">zig-zag eel</name>
    <dbReference type="NCBI Taxonomy" id="205130"/>
    <lineage>
        <taxon>Eukaryota</taxon>
        <taxon>Metazoa</taxon>
        <taxon>Chordata</taxon>
        <taxon>Craniata</taxon>
        <taxon>Vertebrata</taxon>
        <taxon>Euteleostomi</taxon>
        <taxon>Actinopterygii</taxon>
        <taxon>Neopterygii</taxon>
        <taxon>Teleostei</taxon>
        <taxon>Neoteleostei</taxon>
        <taxon>Acanthomorphata</taxon>
        <taxon>Anabantaria</taxon>
        <taxon>Synbranchiformes</taxon>
        <taxon>Mastacembelidae</taxon>
        <taxon>Mastacembelus</taxon>
    </lineage>
</organism>
<dbReference type="Gene3D" id="3.40.50.1100">
    <property type="match status" value="2"/>
</dbReference>
<dbReference type="InterPro" id="IPR051166">
    <property type="entry name" value="Threonine_Synthase"/>
</dbReference>